<evidence type="ECO:0000313" key="5">
    <source>
        <dbReference type="Proteomes" id="UP001149090"/>
    </source>
</evidence>
<comment type="caution">
    <text evidence="4">The sequence shown here is derived from an EMBL/GenBank/DDBJ whole genome shotgun (WGS) entry which is preliminary data.</text>
</comment>
<dbReference type="InterPro" id="IPR001810">
    <property type="entry name" value="F-box_dom"/>
</dbReference>
<reference evidence="4" key="1">
    <citation type="submission" date="2022-10" db="EMBL/GenBank/DDBJ databases">
        <title>Novel sulphate-reducing endosymbionts in the free-living metamonad Anaeramoeba.</title>
        <authorList>
            <person name="Jerlstrom-Hultqvist J."/>
            <person name="Cepicka I."/>
            <person name="Gallot-Lavallee L."/>
            <person name="Salas-Leiva D."/>
            <person name="Curtis B.A."/>
            <person name="Zahonova K."/>
            <person name="Pipaliya S."/>
            <person name="Dacks J."/>
            <person name="Roger A.J."/>
        </authorList>
    </citation>
    <scope>NUCLEOTIDE SEQUENCE</scope>
    <source>
        <strain evidence="4">BMAN</strain>
    </source>
</reference>
<accession>A0A9Q0L8E6</accession>
<keyword evidence="2" id="KW-0472">Membrane</keyword>
<keyword evidence="5" id="KW-1185">Reference proteome</keyword>
<feature type="transmembrane region" description="Helical" evidence="2">
    <location>
        <begin position="209"/>
        <end position="228"/>
    </location>
</feature>
<feature type="domain" description="F-box" evidence="3">
    <location>
        <begin position="45"/>
        <end position="99"/>
    </location>
</feature>
<dbReference type="AlphaFoldDB" id="A0A9Q0L8E6"/>
<protein>
    <submittedName>
        <fullName evidence="4">Dactylin</fullName>
    </submittedName>
</protein>
<evidence type="ECO:0000256" key="1">
    <source>
        <dbReference type="SAM" id="Coils"/>
    </source>
</evidence>
<feature type="transmembrane region" description="Helical" evidence="2">
    <location>
        <begin position="185"/>
        <end position="203"/>
    </location>
</feature>
<feature type="transmembrane region" description="Helical" evidence="2">
    <location>
        <begin position="240"/>
        <end position="260"/>
    </location>
</feature>
<evidence type="ECO:0000313" key="4">
    <source>
        <dbReference type="EMBL" id="KAJ5067335.1"/>
    </source>
</evidence>
<keyword evidence="2" id="KW-1133">Transmembrane helix</keyword>
<gene>
    <name evidence="4" type="ORF">M0811_13005</name>
</gene>
<dbReference type="SUPFAM" id="SSF81383">
    <property type="entry name" value="F-box domain"/>
    <property type="match status" value="1"/>
</dbReference>
<dbReference type="Gene3D" id="1.20.1280.50">
    <property type="match status" value="1"/>
</dbReference>
<feature type="transmembrane region" description="Helical" evidence="2">
    <location>
        <begin position="317"/>
        <end position="340"/>
    </location>
</feature>
<dbReference type="EMBL" id="JAPDFW010000129">
    <property type="protein sequence ID" value="KAJ5067335.1"/>
    <property type="molecule type" value="Genomic_DNA"/>
</dbReference>
<dbReference type="CDD" id="cd09917">
    <property type="entry name" value="F-box_SF"/>
    <property type="match status" value="1"/>
</dbReference>
<feature type="transmembrane region" description="Helical" evidence="2">
    <location>
        <begin position="266"/>
        <end position="285"/>
    </location>
</feature>
<feature type="transmembrane region" description="Helical" evidence="2">
    <location>
        <begin position="292"/>
        <end position="311"/>
    </location>
</feature>
<keyword evidence="1" id="KW-0175">Coiled coil</keyword>
<evidence type="ECO:0000259" key="3">
    <source>
        <dbReference type="PROSITE" id="PS50181"/>
    </source>
</evidence>
<dbReference type="PROSITE" id="PS50181">
    <property type="entry name" value="FBOX"/>
    <property type="match status" value="1"/>
</dbReference>
<sequence>MKKFIPFQNQNNSEIQLNKEDFQNFQFGKTIKMPSKLYEPPKTENLIIQMLPDEILIQIAQFLSPGALFRLSMCCFHLRKLIQDQYLCGLVIQNHYKYFVLKEFEIKFGFYNSNPKIIAHFDPSLIENQKGNQFEILNKKGDEFKSTFKNLENFIETKRKNQKEYEKQIAKEKHDENMFKKSTKIFIFILELFLIMLNISIEYSIPIRVSFHVLILIISSFPSIYYLVKKFKAKRNFMNFLFLLISFLLLLLLLLVFLKFSNILNLKWWIIFLPVQIILFTSSISMIFFDNFCIFFLTPLLISLFLFLVCLKVDEILIIPFAFCFFPIWILQLINFIGIFRLKTFESFQDYFSLFLFIALIPFSLLLFLFWLFLEDKINRISIPFSLIHFLFLFFLSKN</sequence>
<feature type="transmembrane region" description="Helical" evidence="2">
    <location>
        <begin position="352"/>
        <end position="372"/>
    </location>
</feature>
<dbReference type="Pfam" id="PF00646">
    <property type="entry name" value="F-box"/>
    <property type="match status" value="1"/>
</dbReference>
<feature type="transmembrane region" description="Helical" evidence="2">
    <location>
        <begin position="378"/>
        <end position="396"/>
    </location>
</feature>
<feature type="coiled-coil region" evidence="1">
    <location>
        <begin position="148"/>
        <end position="175"/>
    </location>
</feature>
<evidence type="ECO:0000256" key="2">
    <source>
        <dbReference type="SAM" id="Phobius"/>
    </source>
</evidence>
<dbReference type="InterPro" id="IPR036047">
    <property type="entry name" value="F-box-like_dom_sf"/>
</dbReference>
<name>A0A9Q0L8E6_ANAIG</name>
<dbReference type="Proteomes" id="UP001149090">
    <property type="component" value="Unassembled WGS sequence"/>
</dbReference>
<organism evidence="4 5">
    <name type="scientific">Anaeramoeba ignava</name>
    <name type="common">Anaerobic marine amoeba</name>
    <dbReference type="NCBI Taxonomy" id="1746090"/>
    <lineage>
        <taxon>Eukaryota</taxon>
        <taxon>Metamonada</taxon>
        <taxon>Anaeramoebidae</taxon>
        <taxon>Anaeramoeba</taxon>
    </lineage>
</organism>
<proteinExistence type="predicted"/>
<keyword evidence="2" id="KW-0812">Transmembrane</keyword>